<evidence type="ECO:0000313" key="4">
    <source>
        <dbReference type="Proteomes" id="UP000678243"/>
    </source>
</evidence>
<dbReference type="RefSeq" id="WP_211542335.1">
    <property type="nucleotide sequence ID" value="NZ_JAGTUK010000002.1"/>
</dbReference>
<dbReference type="InterPro" id="IPR006680">
    <property type="entry name" value="Amidohydro-rel"/>
</dbReference>
<dbReference type="Pfam" id="PF04909">
    <property type="entry name" value="Amidohydro_2"/>
    <property type="match status" value="1"/>
</dbReference>
<dbReference type="InterPro" id="IPR052350">
    <property type="entry name" value="Metallo-dep_Lactonases"/>
</dbReference>
<evidence type="ECO:0000259" key="2">
    <source>
        <dbReference type="Pfam" id="PF04909"/>
    </source>
</evidence>
<accession>A0ABS5ILV2</accession>
<comment type="caution">
    <text evidence="3">The sequence shown here is derived from an EMBL/GenBank/DDBJ whole genome shotgun (WGS) entry which is preliminary data.</text>
</comment>
<dbReference type="Proteomes" id="UP000678243">
    <property type="component" value="Unassembled WGS sequence"/>
</dbReference>
<dbReference type="SUPFAM" id="SSF51556">
    <property type="entry name" value="Metallo-dependent hydrolases"/>
    <property type="match status" value="1"/>
</dbReference>
<proteinExistence type="inferred from homology"/>
<protein>
    <submittedName>
        <fullName evidence="3">Amidohydrolase family protein</fullName>
    </submittedName>
</protein>
<keyword evidence="4" id="KW-1185">Reference proteome</keyword>
<evidence type="ECO:0000256" key="1">
    <source>
        <dbReference type="ARBA" id="ARBA00038310"/>
    </source>
</evidence>
<dbReference type="PANTHER" id="PTHR43569">
    <property type="entry name" value="AMIDOHYDROLASE"/>
    <property type="match status" value="1"/>
</dbReference>
<gene>
    <name evidence="3" type="ORF">KE274_07345</name>
</gene>
<dbReference type="Gene3D" id="3.20.20.140">
    <property type="entry name" value="Metal-dependent hydrolases"/>
    <property type="match status" value="1"/>
</dbReference>
<name>A0ABS5ILV2_9MICO</name>
<dbReference type="InterPro" id="IPR032466">
    <property type="entry name" value="Metal_Hydrolase"/>
</dbReference>
<evidence type="ECO:0000313" key="3">
    <source>
        <dbReference type="EMBL" id="MBS0023923.1"/>
    </source>
</evidence>
<reference evidence="3 4" key="1">
    <citation type="submission" date="2021-04" db="EMBL/GenBank/DDBJ databases">
        <title>Whole genome analysis of root endophytic bacterium Microbacterium paraoxydans ku-mp colonizing RP-bio226 rice variety.</title>
        <authorList>
            <person name="Ulaganathan K."/>
            <person name="Latha B."/>
        </authorList>
    </citation>
    <scope>NUCLEOTIDE SEQUENCE [LARGE SCALE GENOMIC DNA]</scope>
    <source>
        <strain evidence="4">ku-mp</strain>
    </source>
</reference>
<sequence length="269" mass="28181">MRIVDAHVHVWDADAVPIPWFRDDLGLPRHAAAADLARELSDAGVSSAIAVQAADSVAEAQWLTATAARDPFLRRVVLQYSPEPGRAAGATSVAFTPAVVGVRAAVPQFAADLSDVDGLDALADRLGATARTLELLIRPEQLPAAAALSRRHPGTAIVVCHLGLGAGTADAAWRAALAEAASAPGVFAKVSGLDLPTRGAEQSRGLLRLAFDLFGAERLAFGSDWPMSTRRTTYAAVLDATRAALPRLSGSEERAFWCATADRLSPFTA</sequence>
<feature type="domain" description="Amidohydrolase-related" evidence="2">
    <location>
        <begin position="4"/>
        <end position="264"/>
    </location>
</feature>
<organism evidence="3 4">
    <name type="scientific">Microbacterium paraoxydans</name>
    <dbReference type="NCBI Taxonomy" id="199592"/>
    <lineage>
        <taxon>Bacteria</taxon>
        <taxon>Bacillati</taxon>
        <taxon>Actinomycetota</taxon>
        <taxon>Actinomycetes</taxon>
        <taxon>Micrococcales</taxon>
        <taxon>Microbacteriaceae</taxon>
        <taxon>Microbacterium</taxon>
    </lineage>
</organism>
<comment type="similarity">
    <text evidence="1">Belongs to the metallo-dependent hydrolases superfamily.</text>
</comment>
<dbReference type="PANTHER" id="PTHR43569:SF2">
    <property type="entry name" value="AMIDOHYDROLASE-RELATED DOMAIN-CONTAINING PROTEIN"/>
    <property type="match status" value="1"/>
</dbReference>
<dbReference type="EMBL" id="JAGTUK010000002">
    <property type="protein sequence ID" value="MBS0023923.1"/>
    <property type="molecule type" value="Genomic_DNA"/>
</dbReference>